<gene>
    <name evidence="1" type="ORF">ARTHRO_40639</name>
</gene>
<dbReference type="EMBL" id="FO818640">
    <property type="protein sequence ID" value="CDM96233.1"/>
    <property type="molecule type" value="Genomic_DNA"/>
</dbReference>
<sequence length="56" mass="6290">MFECQIVAIGGLLVNSPADQFYTPLDDPFEKCQFLTGAELTRSPKLHQFRIDAGIF</sequence>
<reference evidence="1 2" key="1">
    <citation type="submission" date="2014-02" db="EMBL/GenBank/DDBJ databases">
        <authorList>
            <person name="Genoscope - CEA"/>
        </authorList>
    </citation>
    <scope>NUCLEOTIDE SEQUENCE [LARGE SCALE GENOMIC DNA]</scope>
    <source>
        <strain evidence="1 2">PCC 8005</strain>
    </source>
</reference>
<keyword evidence="2" id="KW-1185">Reference proteome</keyword>
<protein>
    <submittedName>
        <fullName evidence="1">Uncharacterized protein</fullName>
    </submittedName>
</protein>
<dbReference type="Proteomes" id="UP000032946">
    <property type="component" value="Chromosome"/>
</dbReference>
<evidence type="ECO:0000313" key="2">
    <source>
        <dbReference type="Proteomes" id="UP000032946"/>
    </source>
</evidence>
<proteinExistence type="predicted"/>
<organism evidence="1 2">
    <name type="scientific">Limnospira indica PCC 8005</name>
    <dbReference type="NCBI Taxonomy" id="376219"/>
    <lineage>
        <taxon>Bacteria</taxon>
        <taxon>Bacillati</taxon>
        <taxon>Cyanobacteriota</taxon>
        <taxon>Cyanophyceae</taxon>
        <taxon>Oscillatoriophycideae</taxon>
        <taxon>Oscillatoriales</taxon>
        <taxon>Sirenicapillariaceae</taxon>
        <taxon>Limnospira</taxon>
    </lineage>
</organism>
<accession>A0A9P1KII6</accession>
<evidence type="ECO:0000313" key="1">
    <source>
        <dbReference type="EMBL" id="CDM96233.1"/>
    </source>
</evidence>
<dbReference type="AlphaFoldDB" id="A0A9P1KII6"/>
<name>A0A9P1KII6_9CYAN</name>